<dbReference type="Proteomes" id="UP000601223">
    <property type="component" value="Unassembled WGS sequence"/>
</dbReference>
<dbReference type="AlphaFoldDB" id="A0A8J3JGJ0"/>
<dbReference type="SUPFAM" id="SSF56399">
    <property type="entry name" value="ADP-ribosylation"/>
    <property type="match status" value="1"/>
</dbReference>
<dbReference type="RefSeq" id="WP_203743362.1">
    <property type="nucleotide sequence ID" value="NZ_BONF01000009.1"/>
</dbReference>
<dbReference type="EMBL" id="BONF01000009">
    <property type="protein sequence ID" value="GIF80092.1"/>
    <property type="molecule type" value="Genomic_DNA"/>
</dbReference>
<evidence type="ECO:0000313" key="2">
    <source>
        <dbReference type="Proteomes" id="UP000601223"/>
    </source>
</evidence>
<gene>
    <name evidence="1" type="ORF">Cba03nite_14410</name>
</gene>
<dbReference type="Pfam" id="PF06108">
    <property type="entry name" value="DUF952"/>
    <property type="match status" value="1"/>
</dbReference>
<accession>A0A8J3JGJ0</accession>
<proteinExistence type="predicted"/>
<dbReference type="PANTHER" id="PTHR34129">
    <property type="entry name" value="BLR1139 PROTEIN"/>
    <property type="match status" value="1"/>
</dbReference>
<organism evidence="1 2">
    <name type="scientific">Catellatospora bangladeshensis</name>
    <dbReference type="NCBI Taxonomy" id="310355"/>
    <lineage>
        <taxon>Bacteria</taxon>
        <taxon>Bacillati</taxon>
        <taxon>Actinomycetota</taxon>
        <taxon>Actinomycetes</taxon>
        <taxon>Micromonosporales</taxon>
        <taxon>Micromonosporaceae</taxon>
        <taxon>Catellatospora</taxon>
    </lineage>
</organism>
<evidence type="ECO:0008006" key="3">
    <source>
        <dbReference type="Google" id="ProtNLM"/>
    </source>
</evidence>
<comment type="caution">
    <text evidence="1">The sequence shown here is derived from an EMBL/GenBank/DDBJ whole genome shotgun (WGS) entry which is preliminary data.</text>
</comment>
<dbReference type="Gene3D" id="3.20.170.20">
    <property type="entry name" value="Protein of unknown function DUF952"/>
    <property type="match status" value="1"/>
</dbReference>
<keyword evidence="2" id="KW-1185">Reference proteome</keyword>
<name>A0A8J3JGJ0_9ACTN</name>
<evidence type="ECO:0000313" key="1">
    <source>
        <dbReference type="EMBL" id="GIF80092.1"/>
    </source>
</evidence>
<sequence length="113" mass="12217">MVIYKILLPSEWAEFQAKGEFAGSAHDLRDGFVHLSTRDQVAETARRVFAAEPELVVAAVDTDAVAPWLRWEESASRGASFPHVYAPLPLSAVGEVYRVPGVTEIDAALPPAG</sequence>
<protein>
    <recommendedName>
        <fullName evidence="3">DUF952 domain-containing protein</fullName>
    </recommendedName>
</protein>
<dbReference type="InterPro" id="IPR009297">
    <property type="entry name" value="DUF952"/>
</dbReference>
<dbReference type="PANTHER" id="PTHR34129:SF1">
    <property type="entry name" value="DUF952 DOMAIN-CONTAINING PROTEIN"/>
    <property type="match status" value="1"/>
</dbReference>
<reference evidence="1 2" key="1">
    <citation type="submission" date="2021-01" db="EMBL/GenBank/DDBJ databases">
        <title>Whole genome shotgun sequence of Catellatospora bangladeshensis NBRC 107357.</title>
        <authorList>
            <person name="Komaki H."/>
            <person name="Tamura T."/>
        </authorList>
    </citation>
    <scope>NUCLEOTIDE SEQUENCE [LARGE SCALE GENOMIC DNA]</scope>
    <source>
        <strain evidence="1 2">NBRC 107357</strain>
    </source>
</reference>